<gene>
    <name evidence="1" type="ORF">SD70_29700</name>
</gene>
<accession>A0ABR5ABI8</accession>
<protein>
    <submittedName>
        <fullName evidence="1">Uncharacterized protein</fullName>
    </submittedName>
</protein>
<dbReference type="Proteomes" id="UP000031967">
    <property type="component" value="Unassembled WGS sequence"/>
</dbReference>
<evidence type="ECO:0000313" key="2">
    <source>
        <dbReference type="Proteomes" id="UP000031967"/>
    </source>
</evidence>
<name>A0ABR5ABI8_9BACL</name>
<reference evidence="1 2" key="1">
    <citation type="submission" date="2014-12" db="EMBL/GenBank/DDBJ databases">
        <title>Draft genome sequence of Paenibacillus kamchatkensis strain B-2647.</title>
        <authorList>
            <person name="Karlyshev A.V."/>
            <person name="Kudryashova E.B."/>
        </authorList>
    </citation>
    <scope>NUCLEOTIDE SEQUENCE [LARGE SCALE GENOMIC DNA]</scope>
    <source>
        <strain evidence="1 2">VKM B-2647</strain>
    </source>
</reference>
<sequence length="71" mass="8032">MSLTKVEPDVMDSFSNPPELYLQILKPVGKCAYSRCRENIYPGDSCWIHADEHYCNAVHFALEQGAEKTIA</sequence>
<organism evidence="1 2">
    <name type="scientific">Gordoniibacillus kamchatkensis</name>
    <dbReference type="NCBI Taxonomy" id="1590651"/>
    <lineage>
        <taxon>Bacteria</taxon>
        <taxon>Bacillati</taxon>
        <taxon>Bacillota</taxon>
        <taxon>Bacilli</taxon>
        <taxon>Bacillales</taxon>
        <taxon>Paenibacillaceae</taxon>
        <taxon>Gordoniibacillus</taxon>
    </lineage>
</organism>
<dbReference type="EMBL" id="JXAK01000085">
    <property type="protein sequence ID" value="KIL37960.1"/>
    <property type="molecule type" value="Genomic_DNA"/>
</dbReference>
<comment type="caution">
    <text evidence="1">The sequence shown here is derived from an EMBL/GenBank/DDBJ whole genome shotgun (WGS) entry which is preliminary data.</text>
</comment>
<evidence type="ECO:0000313" key="1">
    <source>
        <dbReference type="EMBL" id="KIL37960.1"/>
    </source>
</evidence>
<proteinExistence type="predicted"/>
<keyword evidence="2" id="KW-1185">Reference proteome</keyword>